<feature type="non-terminal residue" evidence="2">
    <location>
        <position position="84"/>
    </location>
</feature>
<reference evidence="2 3" key="1">
    <citation type="submission" date="2018-10" db="EMBL/GenBank/DDBJ databases">
        <authorList>
            <person name="Ekblom R."/>
            <person name="Jareborg N."/>
        </authorList>
    </citation>
    <scope>NUCLEOTIDE SEQUENCE [LARGE SCALE GENOMIC DNA]</scope>
    <source>
        <tissue evidence="2">Muscle</tissue>
    </source>
</reference>
<evidence type="ECO:0000256" key="1">
    <source>
        <dbReference type="SAM" id="MobiDB-lite"/>
    </source>
</evidence>
<evidence type="ECO:0000313" key="3">
    <source>
        <dbReference type="Proteomes" id="UP000269945"/>
    </source>
</evidence>
<dbReference type="Proteomes" id="UP000269945">
    <property type="component" value="Unassembled WGS sequence"/>
</dbReference>
<comment type="caution">
    <text evidence="2">The sequence shown here is derived from an EMBL/GenBank/DDBJ whole genome shotgun (WGS) entry which is preliminary data.</text>
</comment>
<accession>A0A9X9LJN8</accession>
<sequence length="84" mass="9749">CEHHLVHLWVPPNRSPQPRHAVYRERPESHAARHRCNWAQMIPLFPRNVPFPGIDSVPREPGLHYTCPGDTGRARPMFGRNRPS</sequence>
<name>A0A9X9LJN8_GULGU</name>
<dbReference type="AlphaFoldDB" id="A0A9X9LJN8"/>
<protein>
    <submittedName>
        <fullName evidence="2">Uncharacterized protein</fullName>
    </submittedName>
</protein>
<proteinExistence type="predicted"/>
<keyword evidence="3" id="KW-1185">Reference proteome</keyword>
<organism evidence="2 3">
    <name type="scientific">Gulo gulo</name>
    <name type="common">Wolverine</name>
    <name type="synonym">Gluton</name>
    <dbReference type="NCBI Taxonomy" id="48420"/>
    <lineage>
        <taxon>Eukaryota</taxon>
        <taxon>Metazoa</taxon>
        <taxon>Chordata</taxon>
        <taxon>Craniata</taxon>
        <taxon>Vertebrata</taxon>
        <taxon>Euteleostomi</taxon>
        <taxon>Mammalia</taxon>
        <taxon>Eutheria</taxon>
        <taxon>Laurasiatheria</taxon>
        <taxon>Carnivora</taxon>
        <taxon>Caniformia</taxon>
        <taxon>Musteloidea</taxon>
        <taxon>Mustelidae</taxon>
        <taxon>Guloninae</taxon>
        <taxon>Gulo</taxon>
    </lineage>
</organism>
<feature type="region of interest" description="Disordered" evidence="1">
    <location>
        <begin position="65"/>
        <end position="84"/>
    </location>
</feature>
<evidence type="ECO:0000313" key="2">
    <source>
        <dbReference type="EMBL" id="VCW69729.1"/>
    </source>
</evidence>
<dbReference type="EMBL" id="CYRY02005293">
    <property type="protein sequence ID" value="VCW69729.1"/>
    <property type="molecule type" value="Genomic_DNA"/>
</dbReference>
<gene>
    <name evidence="2" type="ORF">BN2614_LOCUS1</name>
</gene>